<dbReference type="InterPro" id="IPR041667">
    <property type="entry name" value="Cupin_8"/>
</dbReference>
<sequence>MSNTSKVDLAAIEMSPIEYDQWEEMWPGFQDADYVETVLREGECLYIPIGWWHYVRGLRAGISVSFWWE</sequence>
<dbReference type="InterPro" id="IPR003347">
    <property type="entry name" value="JmjC_dom"/>
</dbReference>
<reference evidence="2" key="1">
    <citation type="submission" date="2022-11" db="EMBL/GenBank/DDBJ databases">
        <authorList>
            <person name="Petersen C."/>
        </authorList>
    </citation>
    <scope>NUCLEOTIDE SEQUENCE</scope>
    <source>
        <strain evidence="2">IBT 22155</strain>
    </source>
</reference>
<dbReference type="Gene3D" id="2.60.120.10">
    <property type="entry name" value="Jelly Rolls"/>
    <property type="match status" value="1"/>
</dbReference>
<proteinExistence type="predicted"/>
<dbReference type="Proteomes" id="UP001149079">
    <property type="component" value="Unassembled WGS sequence"/>
</dbReference>
<dbReference type="PANTHER" id="PTHR12461">
    <property type="entry name" value="HYPOXIA-INDUCIBLE FACTOR 1 ALPHA INHIBITOR-RELATED"/>
    <property type="match status" value="1"/>
</dbReference>
<evidence type="ECO:0000313" key="3">
    <source>
        <dbReference type="Proteomes" id="UP001149079"/>
    </source>
</evidence>
<comment type="caution">
    <text evidence="2">The sequence shown here is derived from an EMBL/GenBank/DDBJ whole genome shotgun (WGS) entry which is preliminary data.</text>
</comment>
<accession>A0A9W9L266</accession>
<gene>
    <name evidence="2" type="ORF">N7515_007411</name>
</gene>
<dbReference type="EMBL" id="JAPQKL010000005">
    <property type="protein sequence ID" value="KAJ5131372.1"/>
    <property type="molecule type" value="Genomic_DNA"/>
</dbReference>
<reference evidence="2" key="2">
    <citation type="journal article" date="2023" name="IMA Fungus">
        <title>Comparative genomic study of the Penicillium genus elucidates a diverse pangenome and 15 lateral gene transfer events.</title>
        <authorList>
            <person name="Petersen C."/>
            <person name="Sorensen T."/>
            <person name="Nielsen M.R."/>
            <person name="Sondergaard T.E."/>
            <person name="Sorensen J.L."/>
            <person name="Fitzpatrick D.A."/>
            <person name="Frisvad J.C."/>
            <person name="Nielsen K.L."/>
        </authorList>
    </citation>
    <scope>NUCLEOTIDE SEQUENCE</scope>
    <source>
        <strain evidence="2">IBT 22155</strain>
    </source>
</reference>
<dbReference type="PANTHER" id="PTHR12461:SF101">
    <property type="entry name" value="TRNA WYBUTOSINE-SYNTHESIZING PROTEIN 4"/>
    <property type="match status" value="1"/>
</dbReference>
<organism evidence="2 3">
    <name type="scientific">Penicillium bovifimosum</name>
    <dbReference type="NCBI Taxonomy" id="126998"/>
    <lineage>
        <taxon>Eukaryota</taxon>
        <taxon>Fungi</taxon>
        <taxon>Dikarya</taxon>
        <taxon>Ascomycota</taxon>
        <taxon>Pezizomycotina</taxon>
        <taxon>Eurotiomycetes</taxon>
        <taxon>Eurotiomycetidae</taxon>
        <taxon>Eurotiales</taxon>
        <taxon>Aspergillaceae</taxon>
        <taxon>Penicillium</taxon>
    </lineage>
</organism>
<dbReference type="InterPro" id="IPR014710">
    <property type="entry name" value="RmlC-like_jellyroll"/>
</dbReference>
<dbReference type="PROSITE" id="PS51184">
    <property type="entry name" value="JMJC"/>
    <property type="match status" value="1"/>
</dbReference>
<dbReference type="SUPFAM" id="SSF51197">
    <property type="entry name" value="Clavaminate synthase-like"/>
    <property type="match status" value="1"/>
</dbReference>
<dbReference type="RefSeq" id="XP_056521751.1">
    <property type="nucleotide sequence ID" value="XM_056668155.1"/>
</dbReference>
<evidence type="ECO:0000259" key="1">
    <source>
        <dbReference type="PROSITE" id="PS51184"/>
    </source>
</evidence>
<evidence type="ECO:0000313" key="2">
    <source>
        <dbReference type="EMBL" id="KAJ5131372.1"/>
    </source>
</evidence>
<keyword evidence="3" id="KW-1185">Reference proteome</keyword>
<protein>
    <recommendedName>
        <fullName evidence="1">JmjC domain-containing protein</fullName>
    </recommendedName>
</protein>
<dbReference type="Pfam" id="PF13621">
    <property type="entry name" value="Cupin_8"/>
    <property type="match status" value="1"/>
</dbReference>
<name>A0A9W9L266_9EURO</name>
<dbReference type="OrthoDB" id="47172at2759"/>
<feature type="domain" description="JmjC" evidence="1">
    <location>
        <begin position="1"/>
        <end position="69"/>
    </location>
</feature>
<dbReference type="AlphaFoldDB" id="A0A9W9L266"/>
<dbReference type="GeneID" id="81407325"/>